<keyword evidence="5" id="KW-1185">Reference proteome</keyword>
<dbReference type="AlphaFoldDB" id="A0A923LMJ3"/>
<comment type="caution">
    <text evidence="4">The sequence shown here is derived from an EMBL/GenBank/DDBJ whole genome shotgun (WGS) entry which is preliminary data.</text>
</comment>
<evidence type="ECO:0000313" key="5">
    <source>
        <dbReference type="Proteomes" id="UP000606720"/>
    </source>
</evidence>
<accession>A0A923LMJ3</accession>
<dbReference type="Gene3D" id="3.60.21.10">
    <property type="match status" value="1"/>
</dbReference>
<protein>
    <recommendedName>
        <fullName evidence="2">Phosphoesterase</fullName>
        <ecNumber evidence="2">3.1.4.-</ecNumber>
    </recommendedName>
</protein>
<dbReference type="InterPro" id="IPR000979">
    <property type="entry name" value="Phosphodiesterase_MJ0936/Vps29"/>
</dbReference>
<proteinExistence type="inferred from homology"/>
<dbReference type="SUPFAM" id="SSF56300">
    <property type="entry name" value="Metallo-dependent phosphatases"/>
    <property type="match status" value="1"/>
</dbReference>
<organism evidence="4 5">
    <name type="scientific">Roseburia zhanii</name>
    <dbReference type="NCBI Taxonomy" id="2763064"/>
    <lineage>
        <taxon>Bacteria</taxon>
        <taxon>Bacillati</taxon>
        <taxon>Bacillota</taxon>
        <taxon>Clostridia</taxon>
        <taxon>Lachnospirales</taxon>
        <taxon>Lachnospiraceae</taxon>
        <taxon>Roseburia</taxon>
    </lineage>
</organism>
<dbReference type="GO" id="GO:0046872">
    <property type="term" value="F:metal ion binding"/>
    <property type="evidence" value="ECO:0007669"/>
    <property type="project" value="UniProtKB-KW"/>
</dbReference>
<reference evidence="4" key="1">
    <citation type="submission" date="2020-08" db="EMBL/GenBank/DDBJ databases">
        <title>Genome public.</title>
        <authorList>
            <person name="Liu C."/>
            <person name="Sun Q."/>
        </authorList>
    </citation>
    <scope>NUCLEOTIDE SEQUENCE</scope>
    <source>
        <strain evidence="4">BX1005</strain>
    </source>
</reference>
<dbReference type="Pfam" id="PF12850">
    <property type="entry name" value="Metallophos_2"/>
    <property type="match status" value="1"/>
</dbReference>
<comment type="similarity">
    <text evidence="1 2">Belongs to the metallophosphoesterase superfamily. YfcE family.</text>
</comment>
<dbReference type="RefSeq" id="WP_186866379.1">
    <property type="nucleotide sequence ID" value="NZ_JACOPH010000002.1"/>
</dbReference>
<dbReference type="InterPro" id="IPR024654">
    <property type="entry name" value="Calcineurin-like_PHP_lpxH"/>
</dbReference>
<keyword evidence="2" id="KW-0479">Metal-binding</keyword>
<dbReference type="GO" id="GO:0016787">
    <property type="term" value="F:hydrolase activity"/>
    <property type="evidence" value="ECO:0007669"/>
    <property type="project" value="UniProtKB-UniRule"/>
</dbReference>
<name>A0A923LMJ3_9FIRM</name>
<feature type="domain" description="Calcineurin-like phosphoesterase" evidence="3">
    <location>
        <begin position="1"/>
        <end position="138"/>
    </location>
</feature>
<dbReference type="InterPro" id="IPR029052">
    <property type="entry name" value="Metallo-depent_PP-like"/>
</dbReference>
<gene>
    <name evidence="4" type="ORF">H8S17_04330</name>
</gene>
<evidence type="ECO:0000256" key="2">
    <source>
        <dbReference type="RuleBase" id="RU362039"/>
    </source>
</evidence>
<evidence type="ECO:0000259" key="3">
    <source>
        <dbReference type="Pfam" id="PF12850"/>
    </source>
</evidence>
<dbReference type="NCBIfam" id="TIGR00040">
    <property type="entry name" value="yfcE"/>
    <property type="match status" value="1"/>
</dbReference>
<evidence type="ECO:0000313" key="4">
    <source>
        <dbReference type="EMBL" id="MBC5713448.1"/>
    </source>
</evidence>
<evidence type="ECO:0000256" key="1">
    <source>
        <dbReference type="ARBA" id="ARBA00008950"/>
    </source>
</evidence>
<sequence length="148" mass="17157">MKIALFSDTHGIFRPDWMDIIKDCTYLIHTGDFHTRKCYETFLNIGIPSYMVRENCDKGEWASYLPEFMPVVIGGKMFYLVHNRADLPLDLTDADFIIYGHTHIFSHENRHGKIYINPGSAGNDRGDGKHMAILELQDDDYKLQQIML</sequence>
<dbReference type="EC" id="3.1.4.-" evidence="2"/>
<dbReference type="EMBL" id="JACOPH010000002">
    <property type="protein sequence ID" value="MBC5713448.1"/>
    <property type="molecule type" value="Genomic_DNA"/>
</dbReference>
<comment type="cofactor">
    <cofactor evidence="2">
        <name>a divalent metal cation</name>
        <dbReference type="ChEBI" id="CHEBI:60240"/>
    </cofactor>
</comment>
<dbReference type="Proteomes" id="UP000606720">
    <property type="component" value="Unassembled WGS sequence"/>
</dbReference>